<name>A0A7Z8JXJ4_9CELL</name>
<dbReference type="InterPro" id="IPR024344">
    <property type="entry name" value="MDMPI_metal-binding"/>
</dbReference>
<dbReference type="Gene3D" id="1.20.120.450">
    <property type="entry name" value="dinb family like domain"/>
    <property type="match status" value="1"/>
</dbReference>
<evidence type="ECO:0000313" key="4">
    <source>
        <dbReference type="Proteomes" id="UP000308121"/>
    </source>
</evidence>
<organism evidence="3 4">
    <name type="scientific">Cellulomonas hominis</name>
    <dbReference type="NCBI Taxonomy" id="156981"/>
    <lineage>
        <taxon>Bacteria</taxon>
        <taxon>Bacillati</taxon>
        <taxon>Actinomycetota</taxon>
        <taxon>Actinomycetes</taxon>
        <taxon>Micrococcales</taxon>
        <taxon>Cellulomonadaceae</taxon>
        <taxon>Cellulomonas</taxon>
    </lineage>
</organism>
<proteinExistence type="predicted"/>
<dbReference type="Proteomes" id="UP000308121">
    <property type="component" value="Unassembled WGS sequence"/>
</dbReference>
<feature type="domain" description="Mycothiol-dependent maleylpyruvate isomerase metal-binding" evidence="2">
    <location>
        <begin position="28"/>
        <end position="147"/>
    </location>
</feature>
<dbReference type="EMBL" id="SZYE01000168">
    <property type="protein sequence ID" value="TKR22559.1"/>
    <property type="molecule type" value="Genomic_DNA"/>
</dbReference>
<keyword evidence="3" id="KW-0413">Isomerase</keyword>
<dbReference type="PANTHER" id="PTHR40758">
    <property type="entry name" value="CONSERVED PROTEIN"/>
    <property type="match status" value="1"/>
</dbReference>
<dbReference type="Pfam" id="PF07398">
    <property type="entry name" value="MDMPI_C"/>
    <property type="match status" value="1"/>
</dbReference>
<evidence type="ECO:0000259" key="2">
    <source>
        <dbReference type="Pfam" id="PF11716"/>
    </source>
</evidence>
<protein>
    <submittedName>
        <fullName evidence="3">Maleylpyruvate isomerase family mycothiol-dependent enzyme</fullName>
    </submittedName>
</protein>
<dbReference type="OrthoDB" id="3671213at2"/>
<evidence type="ECO:0000313" key="3">
    <source>
        <dbReference type="EMBL" id="TKR22559.1"/>
    </source>
</evidence>
<feature type="domain" description="MDMPI C-terminal" evidence="1">
    <location>
        <begin position="163"/>
        <end position="249"/>
    </location>
</feature>
<dbReference type="GO" id="GO:0016853">
    <property type="term" value="F:isomerase activity"/>
    <property type="evidence" value="ECO:0007669"/>
    <property type="project" value="UniProtKB-KW"/>
</dbReference>
<dbReference type="InterPro" id="IPR010872">
    <property type="entry name" value="MDMPI_C-term_domain"/>
</dbReference>
<evidence type="ECO:0000259" key="1">
    <source>
        <dbReference type="Pfam" id="PF07398"/>
    </source>
</evidence>
<dbReference type="GO" id="GO:0046872">
    <property type="term" value="F:metal ion binding"/>
    <property type="evidence" value="ECO:0007669"/>
    <property type="project" value="InterPro"/>
</dbReference>
<dbReference type="GO" id="GO:0005886">
    <property type="term" value="C:plasma membrane"/>
    <property type="evidence" value="ECO:0007669"/>
    <property type="project" value="TreeGrafter"/>
</dbReference>
<comment type="caution">
    <text evidence="3">The sequence shown here is derived from an EMBL/GenBank/DDBJ whole genome shotgun (WGS) entry which is preliminary data.</text>
</comment>
<dbReference type="InterPro" id="IPR034660">
    <property type="entry name" value="DinB/YfiT-like"/>
</dbReference>
<keyword evidence="3" id="KW-0670">Pyruvate</keyword>
<reference evidence="3 4" key="1">
    <citation type="submission" date="2019-05" db="EMBL/GenBank/DDBJ databases">
        <title>Genome sequence of Cellulomonas hominis strain CS1.</title>
        <authorList>
            <person name="Belmont J."/>
            <person name="Maclea K.S."/>
        </authorList>
    </citation>
    <scope>NUCLEOTIDE SEQUENCE [LARGE SCALE GENOMIC DNA]</scope>
    <source>
        <strain evidence="3 4">CS1</strain>
    </source>
</reference>
<gene>
    <name evidence="3" type="ORF">FA014_15800</name>
</gene>
<dbReference type="NCBIfam" id="TIGR03083">
    <property type="entry name" value="maleylpyruvate isomerase family mycothiol-dependent enzyme"/>
    <property type="match status" value="1"/>
</dbReference>
<sequence length="259" mass="26515">MPAPETRAVAVPRPAGTTAPAAGTALLDALAAAQDAFAALLATADPHAPVPACAPWTVTDLALHLGGVHRWAAAMARRLDDDGADPVAPREPAALRAFYRQQADALQDTLRSLGPDAPASTLVGPGPAAFWHRRQLHETLVHLHDLAGAAGAPHPVDDPALWADTVDEVVTVMTPRQVRLGRMAPLDAPVGLVAADAGRRWTLGGAGGPGGAAARVTVAGPARALALLLWRRTAPDDPALTVTGDARALTAALARPLTP</sequence>
<dbReference type="PANTHER" id="PTHR40758:SF1">
    <property type="entry name" value="CONSERVED PROTEIN"/>
    <property type="match status" value="1"/>
</dbReference>
<dbReference type="RefSeq" id="WP_154730609.1">
    <property type="nucleotide sequence ID" value="NZ_SZYE01000168.1"/>
</dbReference>
<dbReference type="AlphaFoldDB" id="A0A7Z8JXJ4"/>
<dbReference type="Pfam" id="PF11716">
    <property type="entry name" value="MDMPI_N"/>
    <property type="match status" value="1"/>
</dbReference>
<accession>A0A7Z8JXJ4</accession>
<dbReference type="InterPro" id="IPR017517">
    <property type="entry name" value="Maleyloyr_isom"/>
</dbReference>
<dbReference type="SUPFAM" id="SSF109854">
    <property type="entry name" value="DinB/YfiT-like putative metalloenzymes"/>
    <property type="match status" value="1"/>
</dbReference>